<keyword evidence="10" id="KW-0548">Nucleotidyltransferase</keyword>
<dbReference type="GO" id="GO:0005525">
    <property type="term" value="F:GTP binding"/>
    <property type="evidence" value="ECO:0007669"/>
    <property type="project" value="UniProtKB-UniRule"/>
</dbReference>
<dbReference type="Gene3D" id="3.90.550.10">
    <property type="entry name" value="Spore Coat Polysaccharide Biosynthesis Protein SpsA, Chain A"/>
    <property type="match status" value="1"/>
</dbReference>
<dbReference type="GO" id="GO:0061603">
    <property type="term" value="F:molybdenum cofactor guanylyltransferase activity"/>
    <property type="evidence" value="ECO:0007669"/>
    <property type="project" value="UniProtKB-EC"/>
</dbReference>
<dbReference type="InterPro" id="IPR013482">
    <property type="entry name" value="Molybde_CF_guanTrfase"/>
</dbReference>
<comment type="subcellular location">
    <subcellularLocation>
        <location evidence="8">Cytoplasm</location>
    </subcellularLocation>
</comment>
<keyword evidence="4 8" id="KW-0547">Nucleotide-binding</keyword>
<keyword evidence="5 8" id="KW-0460">Magnesium</keyword>
<dbReference type="PANTHER" id="PTHR19136:SF81">
    <property type="entry name" value="MOLYBDENUM COFACTOR GUANYLYLTRANSFERASE"/>
    <property type="match status" value="1"/>
</dbReference>
<proteinExistence type="inferred from homology"/>
<dbReference type="GO" id="GO:0046872">
    <property type="term" value="F:metal ion binding"/>
    <property type="evidence" value="ECO:0007669"/>
    <property type="project" value="UniProtKB-KW"/>
</dbReference>
<evidence type="ECO:0000256" key="3">
    <source>
        <dbReference type="ARBA" id="ARBA00022723"/>
    </source>
</evidence>
<feature type="binding site" evidence="8">
    <location>
        <position position="53"/>
    </location>
    <ligand>
        <name>GTP</name>
        <dbReference type="ChEBI" id="CHEBI:37565"/>
    </ligand>
</feature>
<dbReference type="PANTHER" id="PTHR19136">
    <property type="entry name" value="MOLYBDENUM COFACTOR GUANYLYLTRANSFERASE"/>
    <property type="match status" value="1"/>
</dbReference>
<dbReference type="Pfam" id="PF12804">
    <property type="entry name" value="NTP_transf_3"/>
    <property type="match status" value="1"/>
</dbReference>
<evidence type="ECO:0000256" key="2">
    <source>
        <dbReference type="ARBA" id="ARBA00022679"/>
    </source>
</evidence>
<keyword evidence="1 8" id="KW-0963">Cytoplasm</keyword>
<evidence type="ECO:0000259" key="9">
    <source>
        <dbReference type="Pfam" id="PF12804"/>
    </source>
</evidence>
<dbReference type="AlphaFoldDB" id="A0AAI9GFK5"/>
<dbReference type="HAMAP" id="MF_00316">
    <property type="entry name" value="MobA"/>
    <property type="match status" value="1"/>
</dbReference>
<gene>
    <name evidence="8 10" type="primary">mobA</name>
    <name evidence="10" type="ORF">RG298_002993</name>
</gene>
<dbReference type="CDD" id="cd02503">
    <property type="entry name" value="MobA"/>
    <property type="match status" value="1"/>
</dbReference>
<sequence length="195" mass="21796">MNMRQSITGVILAGGLGRRMGGQDKGLIILLGKPLYQHIAERLEPQVEQLMINANRNQARYQQSGFPVISDLTEDFSGPLAGMQAALHAAKTEWLLFVPCDVPAFPLDLAVTFFENKGDSLACYANDTERDHPTFALIHRSLAPKLDEYLARGERKLMFFMQEIAAKCVVFPSQLGAFTNLNTPEESLNWELQQK</sequence>
<feature type="binding site" evidence="8">
    <location>
        <begin position="12"/>
        <end position="14"/>
    </location>
    <ligand>
        <name>GTP</name>
        <dbReference type="ChEBI" id="CHEBI:37565"/>
    </ligand>
</feature>
<comment type="domain">
    <text evidence="8">The N-terminal domain determines nucleotide recognition and specific binding, while the C-terminal domain determines the specific binding to the target protein.</text>
</comment>
<dbReference type="SUPFAM" id="SSF53448">
    <property type="entry name" value="Nucleotide-diphospho-sugar transferases"/>
    <property type="match status" value="1"/>
</dbReference>
<evidence type="ECO:0000256" key="1">
    <source>
        <dbReference type="ARBA" id="ARBA00022490"/>
    </source>
</evidence>
<comment type="catalytic activity">
    <reaction evidence="8">
        <text>Mo-molybdopterin + GTP + H(+) = Mo-molybdopterin guanine dinucleotide + diphosphate</text>
        <dbReference type="Rhea" id="RHEA:34243"/>
        <dbReference type="ChEBI" id="CHEBI:15378"/>
        <dbReference type="ChEBI" id="CHEBI:33019"/>
        <dbReference type="ChEBI" id="CHEBI:37565"/>
        <dbReference type="ChEBI" id="CHEBI:71302"/>
        <dbReference type="ChEBI" id="CHEBI:71310"/>
        <dbReference type="EC" id="2.7.7.77"/>
    </reaction>
</comment>
<evidence type="ECO:0000313" key="10">
    <source>
        <dbReference type="EMBL" id="EMJ5135243.1"/>
    </source>
</evidence>
<comment type="subunit">
    <text evidence="8">Monomer.</text>
</comment>
<keyword evidence="6 8" id="KW-0342">GTP-binding</keyword>
<dbReference type="EC" id="2.7.7.77" evidence="8"/>
<evidence type="ECO:0000256" key="7">
    <source>
        <dbReference type="ARBA" id="ARBA00023150"/>
    </source>
</evidence>
<comment type="cofactor">
    <cofactor evidence="8">
        <name>Mg(2+)</name>
        <dbReference type="ChEBI" id="CHEBI:18420"/>
    </cofactor>
</comment>
<keyword evidence="2 8" id="KW-0808">Transferase</keyword>
<feature type="domain" description="MobA-like NTP transferase" evidence="9">
    <location>
        <begin position="9"/>
        <end position="158"/>
    </location>
</feature>
<dbReference type="EMBL" id="ABMABF030000010">
    <property type="protein sequence ID" value="EMJ5135243.1"/>
    <property type="molecule type" value="Genomic_DNA"/>
</dbReference>
<feature type="binding site" evidence="8">
    <location>
        <position position="71"/>
    </location>
    <ligand>
        <name>GTP</name>
        <dbReference type="ChEBI" id="CHEBI:37565"/>
    </ligand>
</feature>
<comment type="caution">
    <text evidence="10">The sequence shown here is derived from an EMBL/GenBank/DDBJ whole genome shotgun (WGS) entry which is preliminary data.</text>
</comment>
<dbReference type="GO" id="GO:1902758">
    <property type="term" value="P:bis(molybdopterin guanine dinucleotide)molybdenum biosynthetic process"/>
    <property type="evidence" value="ECO:0007669"/>
    <property type="project" value="TreeGrafter"/>
</dbReference>
<dbReference type="InterPro" id="IPR029044">
    <property type="entry name" value="Nucleotide-diphossugar_trans"/>
</dbReference>
<organism evidence="10">
    <name type="scientific">Providencia stuartii</name>
    <dbReference type="NCBI Taxonomy" id="588"/>
    <lineage>
        <taxon>Bacteria</taxon>
        <taxon>Pseudomonadati</taxon>
        <taxon>Pseudomonadota</taxon>
        <taxon>Gammaproteobacteria</taxon>
        <taxon>Enterobacterales</taxon>
        <taxon>Morganellaceae</taxon>
        <taxon>Providencia</taxon>
    </lineage>
</organism>
<feature type="binding site" evidence="8">
    <location>
        <position position="101"/>
    </location>
    <ligand>
        <name>GTP</name>
        <dbReference type="ChEBI" id="CHEBI:37565"/>
    </ligand>
</feature>
<accession>A0AAI9GFK5</accession>
<evidence type="ECO:0000256" key="5">
    <source>
        <dbReference type="ARBA" id="ARBA00022842"/>
    </source>
</evidence>
<name>A0AAI9GFK5_PROST</name>
<keyword evidence="7 8" id="KW-0501">Molybdenum cofactor biosynthesis</keyword>
<comment type="function">
    <text evidence="8">Transfers a GMP moiety from GTP to Mo-molybdopterin (Mo-MPT) cofactor (Moco or molybdenum cofactor) to form Mo-molybdopterin guanine dinucleotide (Mo-MGD) cofactor.</text>
</comment>
<dbReference type="GO" id="GO:0005737">
    <property type="term" value="C:cytoplasm"/>
    <property type="evidence" value="ECO:0007669"/>
    <property type="project" value="UniProtKB-SubCell"/>
</dbReference>
<dbReference type="InterPro" id="IPR025877">
    <property type="entry name" value="MobA-like_NTP_Trfase"/>
</dbReference>
<dbReference type="NCBIfam" id="TIGR02665">
    <property type="entry name" value="molyb_mobA"/>
    <property type="match status" value="1"/>
</dbReference>
<evidence type="ECO:0000256" key="6">
    <source>
        <dbReference type="ARBA" id="ARBA00023134"/>
    </source>
</evidence>
<evidence type="ECO:0000256" key="8">
    <source>
        <dbReference type="HAMAP-Rule" id="MF_00316"/>
    </source>
</evidence>
<reference evidence="10" key="1">
    <citation type="submission" date="2024-02" db="EMBL/GenBank/DDBJ databases">
        <authorList>
            <consortium name="Clinical and Environmental Microbiology Branch: Whole genome sequencing antimicrobial resistance pathogens in the healthcare setting"/>
        </authorList>
    </citation>
    <scope>NUCLEOTIDE SEQUENCE</scope>
    <source>
        <strain evidence="10">2021GO-0154</strain>
    </source>
</reference>
<feature type="binding site" evidence="8">
    <location>
        <position position="25"/>
    </location>
    <ligand>
        <name>GTP</name>
        <dbReference type="ChEBI" id="CHEBI:37565"/>
    </ligand>
</feature>
<evidence type="ECO:0000256" key="4">
    <source>
        <dbReference type="ARBA" id="ARBA00022741"/>
    </source>
</evidence>
<protein>
    <recommendedName>
        <fullName evidence="8">Molybdenum cofactor guanylyltransferase</fullName>
        <shortName evidence="8">MoCo guanylyltransferase</shortName>
        <ecNumber evidence="8">2.7.7.77</ecNumber>
    </recommendedName>
    <alternativeName>
        <fullName evidence="8">GTP:molybdopterin guanylyltransferase</fullName>
    </alternativeName>
    <alternativeName>
        <fullName evidence="8">Mo-MPT guanylyltransferase</fullName>
    </alternativeName>
    <alternativeName>
        <fullName evidence="8">Molybdopterin guanylyltransferase</fullName>
    </alternativeName>
    <alternativeName>
        <fullName evidence="8">Molybdopterin-guanine dinucleotide synthase</fullName>
        <shortName evidence="8">MGD synthase</shortName>
    </alternativeName>
</protein>
<keyword evidence="3 8" id="KW-0479">Metal-binding</keyword>
<comment type="similarity">
    <text evidence="8">Belongs to the MobA family.</text>
</comment>
<feature type="binding site" evidence="8">
    <location>
        <position position="101"/>
    </location>
    <ligand>
        <name>Mg(2+)</name>
        <dbReference type="ChEBI" id="CHEBI:18420"/>
    </ligand>
</feature>